<dbReference type="Proteomes" id="UP000492821">
    <property type="component" value="Unassembled WGS sequence"/>
</dbReference>
<evidence type="ECO:0000313" key="1">
    <source>
        <dbReference type="Proteomes" id="UP000492821"/>
    </source>
</evidence>
<reference evidence="2" key="2">
    <citation type="submission" date="2020-10" db="UniProtKB">
        <authorList>
            <consortium name="WormBaseParasite"/>
        </authorList>
    </citation>
    <scope>IDENTIFICATION</scope>
</reference>
<dbReference type="AlphaFoldDB" id="A0A7E4VBB7"/>
<reference evidence="1" key="1">
    <citation type="journal article" date="2013" name="Genetics">
        <title>The draft genome and transcriptome of Panagrellus redivivus are shaped by the harsh demands of a free-living lifestyle.</title>
        <authorList>
            <person name="Srinivasan J."/>
            <person name="Dillman A.R."/>
            <person name="Macchietto M.G."/>
            <person name="Heikkinen L."/>
            <person name="Lakso M."/>
            <person name="Fracchia K.M."/>
            <person name="Antoshechkin I."/>
            <person name="Mortazavi A."/>
            <person name="Wong G."/>
            <person name="Sternberg P.W."/>
        </authorList>
    </citation>
    <scope>NUCLEOTIDE SEQUENCE [LARGE SCALE GENOMIC DNA]</scope>
    <source>
        <strain evidence="1">MT8872</strain>
    </source>
</reference>
<name>A0A7E4VBB7_PANRE</name>
<dbReference type="WBParaSite" id="Pan_g18929.t1">
    <property type="protein sequence ID" value="Pan_g18929.t1"/>
    <property type="gene ID" value="Pan_g18929"/>
</dbReference>
<organism evidence="1 2">
    <name type="scientific">Panagrellus redivivus</name>
    <name type="common">Microworm</name>
    <dbReference type="NCBI Taxonomy" id="6233"/>
    <lineage>
        <taxon>Eukaryota</taxon>
        <taxon>Metazoa</taxon>
        <taxon>Ecdysozoa</taxon>
        <taxon>Nematoda</taxon>
        <taxon>Chromadorea</taxon>
        <taxon>Rhabditida</taxon>
        <taxon>Tylenchina</taxon>
        <taxon>Panagrolaimomorpha</taxon>
        <taxon>Panagrolaimoidea</taxon>
        <taxon>Panagrolaimidae</taxon>
        <taxon>Panagrellus</taxon>
    </lineage>
</organism>
<protein>
    <submittedName>
        <fullName evidence="2">Uncharacterized protein</fullName>
    </submittedName>
</protein>
<evidence type="ECO:0000313" key="2">
    <source>
        <dbReference type="WBParaSite" id="Pan_g18929.t1"/>
    </source>
</evidence>
<sequence length="131" mass="15095">MKTANQNCAVITTIFNIIIRLRSIPALWKTLTTILIYKNYSTDDLNNWRQIALSNTHGKLFLSCASYRLTDLCLTNHRLTNTQIGFMKFGSCLERNFVHQFVIHDAWQRSQTTASHLAWISGILFQVPHTP</sequence>
<keyword evidence="1" id="KW-1185">Reference proteome</keyword>
<proteinExistence type="predicted"/>
<accession>A0A7E4VBB7</accession>